<proteinExistence type="predicted"/>
<sequence length="130" mass="14280">MCFYRPDYLVVALLVCCGGHRCNIPWAPPGLRSVVTKVLAGLKNCLRRLLAFFATIPISEEVLAVAAALDVCLLDSPAVDDADELWILLSGLLAGAGFWDTASEGFCPRRCWPELRVVFVVDGHEMIWVC</sequence>
<accession>A0AAD3T3C2</accession>
<gene>
    <name evidence="1" type="ORF">Nepgr_022863</name>
</gene>
<dbReference type="Proteomes" id="UP001279734">
    <property type="component" value="Unassembled WGS sequence"/>
</dbReference>
<organism evidence="1 2">
    <name type="scientific">Nepenthes gracilis</name>
    <name type="common">Slender pitcher plant</name>
    <dbReference type="NCBI Taxonomy" id="150966"/>
    <lineage>
        <taxon>Eukaryota</taxon>
        <taxon>Viridiplantae</taxon>
        <taxon>Streptophyta</taxon>
        <taxon>Embryophyta</taxon>
        <taxon>Tracheophyta</taxon>
        <taxon>Spermatophyta</taxon>
        <taxon>Magnoliopsida</taxon>
        <taxon>eudicotyledons</taxon>
        <taxon>Gunneridae</taxon>
        <taxon>Pentapetalae</taxon>
        <taxon>Caryophyllales</taxon>
        <taxon>Nepenthaceae</taxon>
        <taxon>Nepenthes</taxon>
    </lineage>
</organism>
<reference evidence="1" key="1">
    <citation type="submission" date="2023-05" db="EMBL/GenBank/DDBJ databases">
        <title>Nepenthes gracilis genome sequencing.</title>
        <authorList>
            <person name="Fukushima K."/>
        </authorList>
    </citation>
    <scope>NUCLEOTIDE SEQUENCE</scope>
    <source>
        <strain evidence="1">SING2019-196</strain>
    </source>
</reference>
<evidence type="ECO:0000313" key="2">
    <source>
        <dbReference type="Proteomes" id="UP001279734"/>
    </source>
</evidence>
<dbReference type="AlphaFoldDB" id="A0AAD3T3C2"/>
<protein>
    <submittedName>
        <fullName evidence="1">Uncharacterized protein</fullName>
    </submittedName>
</protein>
<keyword evidence="2" id="KW-1185">Reference proteome</keyword>
<comment type="caution">
    <text evidence="1">The sequence shown here is derived from an EMBL/GenBank/DDBJ whole genome shotgun (WGS) entry which is preliminary data.</text>
</comment>
<dbReference type="EMBL" id="BSYO01000022">
    <property type="protein sequence ID" value="GMH21021.1"/>
    <property type="molecule type" value="Genomic_DNA"/>
</dbReference>
<name>A0AAD3T3C2_NEPGR</name>
<evidence type="ECO:0000313" key="1">
    <source>
        <dbReference type="EMBL" id="GMH21021.1"/>
    </source>
</evidence>